<name>A0A367QWI9_9NOSO</name>
<organism evidence="2 3">
    <name type="scientific">Nostoc minutum NIES-26</name>
    <dbReference type="NCBI Taxonomy" id="1844469"/>
    <lineage>
        <taxon>Bacteria</taxon>
        <taxon>Bacillati</taxon>
        <taxon>Cyanobacteriota</taxon>
        <taxon>Cyanophyceae</taxon>
        <taxon>Nostocales</taxon>
        <taxon>Nostocaceae</taxon>
        <taxon>Nostoc</taxon>
    </lineage>
</organism>
<keyword evidence="3" id="KW-1185">Reference proteome</keyword>
<sequence>MIYRILLVSTLFSSFLLIQCSQSPAPEPPQACLPGNTSDTAYMWRDKNRCEGIKSGIPTSGGIRLISFASRSINGFSDRLQLQIPNIGSGNPDVSVRSLGKQYQLDNISFKPGSSAFSFSWSTYVLQKEKIEPVSLRALASFTKGSQAVYVPVTIGKSSGEYEFVLYSNSRAQIPTFQIRRDGKSVYTSPPKTSQGGEILFKWNAAKAPAGRYELKYIAELEQFGRPPEKEDLQVLFEHNPDWLK</sequence>
<dbReference type="EMBL" id="LXQD01000296">
    <property type="protein sequence ID" value="RCJ28577.1"/>
    <property type="molecule type" value="Genomic_DNA"/>
</dbReference>
<evidence type="ECO:0000313" key="3">
    <source>
        <dbReference type="Proteomes" id="UP000252107"/>
    </source>
</evidence>
<proteinExistence type="predicted"/>
<feature type="chain" id="PRO_5016901393" evidence="1">
    <location>
        <begin position="26"/>
        <end position="245"/>
    </location>
</feature>
<dbReference type="AlphaFoldDB" id="A0A367QWI9"/>
<gene>
    <name evidence="2" type="ORF">A6770_22790</name>
</gene>
<protein>
    <submittedName>
        <fullName evidence="2">Uncharacterized protein</fullName>
    </submittedName>
</protein>
<feature type="signal peptide" evidence="1">
    <location>
        <begin position="1"/>
        <end position="25"/>
    </location>
</feature>
<dbReference type="Proteomes" id="UP000252107">
    <property type="component" value="Unassembled WGS sequence"/>
</dbReference>
<evidence type="ECO:0000313" key="2">
    <source>
        <dbReference type="EMBL" id="RCJ28577.1"/>
    </source>
</evidence>
<reference evidence="2" key="1">
    <citation type="submission" date="2016-04" db="EMBL/GenBank/DDBJ databases">
        <authorList>
            <person name="Tabuchi Yagui T.R."/>
        </authorList>
    </citation>
    <scope>NUCLEOTIDE SEQUENCE [LARGE SCALE GENOMIC DNA]</scope>
    <source>
        <strain evidence="2">NIES-26</strain>
    </source>
</reference>
<comment type="caution">
    <text evidence="2">The sequence shown here is derived from an EMBL/GenBank/DDBJ whole genome shotgun (WGS) entry which is preliminary data.</text>
</comment>
<accession>A0A367QWI9</accession>
<evidence type="ECO:0000256" key="1">
    <source>
        <dbReference type="SAM" id="SignalP"/>
    </source>
</evidence>
<keyword evidence="1" id="KW-0732">Signal</keyword>